<gene>
    <name evidence="1" type="ORF">PXEA_LOCUS12106</name>
</gene>
<organism evidence="1 2">
    <name type="scientific">Protopolystoma xenopodis</name>
    <dbReference type="NCBI Taxonomy" id="117903"/>
    <lineage>
        <taxon>Eukaryota</taxon>
        <taxon>Metazoa</taxon>
        <taxon>Spiralia</taxon>
        <taxon>Lophotrochozoa</taxon>
        <taxon>Platyhelminthes</taxon>
        <taxon>Monogenea</taxon>
        <taxon>Polyopisthocotylea</taxon>
        <taxon>Polystomatidea</taxon>
        <taxon>Polystomatidae</taxon>
        <taxon>Protopolystoma</taxon>
    </lineage>
</organism>
<dbReference type="Proteomes" id="UP000784294">
    <property type="component" value="Unassembled WGS sequence"/>
</dbReference>
<evidence type="ECO:0000313" key="2">
    <source>
        <dbReference type="Proteomes" id="UP000784294"/>
    </source>
</evidence>
<sequence length="146" mass="16333">MAGVHTWSMVKRAIACPFSITATRWMNSGPVEWETCFFCNHQPIVLLKVMKSSKSLGLPSIRRFGPARRCCQKVHWNSCLLSSWSGAGAGEGRRRESRESSCMPVAIRSSRPLLPIRAVGASRWEFHCPRKPLTGQLAVKPTRAPR</sequence>
<protein>
    <submittedName>
        <fullName evidence="1">Uncharacterized protein</fullName>
    </submittedName>
</protein>
<evidence type="ECO:0000313" key="1">
    <source>
        <dbReference type="EMBL" id="VEL18666.1"/>
    </source>
</evidence>
<name>A0A3S4ZSG9_9PLAT</name>
<keyword evidence="2" id="KW-1185">Reference proteome</keyword>
<dbReference type="AlphaFoldDB" id="A0A3S4ZSG9"/>
<proteinExistence type="predicted"/>
<comment type="caution">
    <text evidence="1">The sequence shown here is derived from an EMBL/GenBank/DDBJ whole genome shotgun (WGS) entry which is preliminary data.</text>
</comment>
<reference evidence="1" key="1">
    <citation type="submission" date="2018-11" db="EMBL/GenBank/DDBJ databases">
        <authorList>
            <consortium name="Pathogen Informatics"/>
        </authorList>
    </citation>
    <scope>NUCLEOTIDE SEQUENCE</scope>
</reference>
<accession>A0A3S4ZSG9</accession>
<dbReference type="EMBL" id="CAAALY010038027">
    <property type="protein sequence ID" value="VEL18666.1"/>
    <property type="molecule type" value="Genomic_DNA"/>
</dbReference>